<organism evidence="5 6">
    <name type="scientific">Aeoliella straminimaris</name>
    <dbReference type="NCBI Taxonomy" id="2954799"/>
    <lineage>
        <taxon>Bacteria</taxon>
        <taxon>Pseudomonadati</taxon>
        <taxon>Planctomycetota</taxon>
        <taxon>Planctomycetia</taxon>
        <taxon>Pirellulales</taxon>
        <taxon>Lacipirellulaceae</taxon>
        <taxon>Aeoliella</taxon>
    </lineage>
</organism>
<dbReference type="CDD" id="cd15482">
    <property type="entry name" value="Sialidase_non-viral"/>
    <property type="match status" value="1"/>
</dbReference>
<dbReference type="InterPro" id="IPR036278">
    <property type="entry name" value="Sialidase_sf"/>
</dbReference>
<dbReference type="EC" id="3.2.1.18" evidence="3"/>
<evidence type="ECO:0000313" key="5">
    <source>
        <dbReference type="EMBL" id="MCO6044263.1"/>
    </source>
</evidence>
<evidence type="ECO:0000313" key="6">
    <source>
        <dbReference type="Proteomes" id="UP001155241"/>
    </source>
</evidence>
<dbReference type="Proteomes" id="UP001155241">
    <property type="component" value="Unassembled WGS sequence"/>
</dbReference>
<dbReference type="GO" id="GO:0004308">
    <property type="term" value="F:exo-alpha-sialidase activity"/>
    <property type="evidence" value="ECO:0007669"/>
    <property type="project" value="UniProtKB-EC"/>
</dbReference>
<dbReference type="AlphaFoldDB" id="A0A9X2JH48"/>
<dbReference type="PANTHER" id="PTHR10628">
    <property type="entry name" value="SIALIDASE"/>
    <property type="match status" value="1"/>
</dbReference>
<comment type="caution">
    <text evidence="5">The sequence shown here is derived from an EMBL/GenBank/DDBJ whole genome shotgun (WGS) entry which is preliminary data.</text>
</comment>
<dbReference type="RefSeq" id="WP_252852367.1">
    <property type="nucleotide sequence ID" value="NZ_JAMXLR010000036.1"/>
</dbReference>
<dbReference type="InterPro" id="IPR011040">
    <property type="entry name" value="Sialidase"/>
</dbReference>
<sequence>MNRISRTLGLCVLLTIGVSRGVCQAEAKPPQPVETDLFVSGQEGYRSYRIPSLLTTKDGTLLAICEGRKNSGSDTGDIDLMVRRSTDQGKTWSQQAVIWDDENNTCGNPCPVVDRDTGTIWLLMTWNSGKQSERGIEPGYGTDSRRVFVTSSQDDGVTWDAPREITTDVKEEEWTWYATGPGSGIQIEHGPHKGRMVIACDHKLPTDESEEFRSHVIYSDDHGATWQLGGAAPEPGVNECEVVELTEDRLMLNMRNYDRSIKARQIAFSDDGGDTWYGQRHDKSLVEPRCQASIRRYCWPEGGQPGVILFANPAHPTKRENMTLRASFDDGETWPVAQELYGGSSAYSSLAVLDDGRIGCLYEADGYGRICLAICDPERLLGDKDNR</sequence>
<feature type="domain" description="Sialidase" evidence="4">
    <location>
        <begin position="59"/>
        <end position="359"/>
    </location>
</feature>
<proteinExistence type="inferred from homology"/>
<name>A0A9X2JH48_9BACT</name>
<dbReference type="GO" id="GO:0009313">
    <property type="term" value="P:oligosaccharide catabolic process"/>
    <property type="evidence" value="ECO:0007669"/>
    <property type="project" value="TreeGrafter"/>
</dbReference>
<gene>
    <name evidence="5" type="ORF">NG895_10125</name>
</gene>
<dbReference type="PANTHER" id="PTHR10628:SF30">
    <property type="entry name" value="EXO-ALPHA-SIALIDASE"/>
    <property type="match status" value="1"/>
</dbReference>
<dbReference type="EMBL" id="JAMXLR010000036">
    <property type="protein sequence ID" value="MCO6044263.1"/>
    <property type="molecule type" value="Genomic_DNA"/>
</dbReference>
<keyword evidence="6" id="KW-1185">Reference proteome</keyword>
<dbReference type="Gene3D" id="2.120.10.10">
    <property type="match status" value="1"/>
</dbReference>
<protein>
    <recommendedName>
        <fullName evidence="3">exo-alpha-sialidase</fullName>
        <ecNumber evidence="3">3.2.1.18</ecNumber>
    </recommendedName>
</protein>
<evidence type="ECO:0000256" key="1">
    <source>
        <dbReference type="ARBA" id="ARBA00000427"/>
    </source>
</evidence>
<comment type="catalytic activity">
    <reaction evidence="1">
        <text>Hydrolysis of alpha-(2-&gt;3)-, alpha-(2-&gt;6)-, alpha-(2-&gt;8)- glycosidic linkages of terminal sialic acid residues in oligosaccharides, glycoproteins, glycolipids, colominic acid and synthetic substrates.</text>
        <dbReference type="EC" id="3.2.1.18"/>
    </reaction>
</comment>
<dbReference type="GO" id="GO:0005737">
    <property type="term" value="C:cytoplasm"/>
    <property type="evidence" value="ECO:0007669"/>
    <property type="project" value="TreeGrafter"/>
</dbReference>
<evidence type="ECO:0000256" key="2">
    <source>
        <dbReference type="ARBA" id="ARBA00009348"/>
    </source>
</evidence>
<comment type="similarity">
    <text evidence="2">Belongs to the glycosyl hydrolase 33 family.</text>
</comment>
<dbReference type="FunFam" id="2.120.10.10:FF:000012">
    <property type="entry name" value="Sialidase [Precursor]"/>
    <property type="match status" value="1"/>
</dbReference>
<evidence type="ECO:0000256" key="3">
    <source>
        <dbReference type="ARBA" id="ARBA00012733"/>
    </source>
</evidence>
<keyword evidence="5" id="KW-0378">Hydrolase</keyword>
<accession>A0A9X2JH48</accession>
<dbReference type="Pfam" id="PF13088">
    <property type="entry name" value="BNR_2"/>
    <property type="match status" value="1"/>
</dbReference>
<reference evidence="5" key="1">
    <citation type="submission" date="2022-06" db="EMBL/GenBank/DDBJ databases">
        <title>Aeoliella straminimaris, a novel planctomycete from sediments.</title>
        <authorList>
            <person name="Vitorino I.R."/>
            <person name="Lage O.M."/>
        </authorList>
    </citation>
    <scope>NUCLEOTIDE SEQUENCE</scope>
    <source>
        <strain evidence="5">ICT_H6.2</strain>
    </source>
</reference>
<dbReference type="GO" id="GO:0016020">
    <property type="term" value="C:membrane"/>
    <property type="evidence" value="ECO:0007669"/>
    <property type="project" value="TreeGrafter"/>
</dbReference>
<dbReference type="SUPFAM" id="SSF50939">
    <property type="entry name" value="Sialidases"/>
    <property type="match status" value="1"/>
</dbReference>
<dbReference type="InterPro" id="IPR026856">
    <property type="entry name" value="Sialidase_fam"/>
</dbReference>
<evidence type="ECO:0000259" key="4">
    <source>
        <dbReference type="Pfam" id="PF13088"/>
    </source>
</evidence>
<dbReference type="GO" id="GO:0006689">
    <property type="term" value="P:ganglioside catabolic process"/>
    <property type="evidence" value="ECO:0007669"/>
    <property type="project" value="TreeGrafter"/>
</dbReference>